<reference evidence="18 19" key="1">
    <citation type="submission" date="2022-04" db="EMBL/GenBank/DDBJ databases">
        <title>Chromosome-level reference genomes for two strains of Caenorhabditis briggsae: an improved platform for comparative genomics.</title>
        <authorList>
            <person name="Stevens L."/>
            <person name="Andersen E."/>
        </authorList>
    </citation>
    <scope>NUCLEOTIDE SEQUENCE [LARGE SCALE GENOMIC DNA]</scope>
    <source>
        <strain evidence="18">VX34</strain>
        <tissue evidence="18">Whole-organism</tissue>
    </source>
</reference>
<keyword evidence="19" id="KW-1185">Reference proteome</keyword>
<dbReference type="FunFam" id="1.10.8.60:FF:000105">
    <property type="entry name" value="PeRoXisome assembly factor"/>
    <property type="match status" value="1"/>
</dbReference>
<gene>
    <name evidence="18" type="ORF">L5515_019460</name>
</gene>
<feature type="compositionally biased region" description="Basic and acidic residues" evidence="16">
    <location>
        <begin position="438"/>
        <end position="461"/>
    </location>
</feature>
<keyword evidence="9" id="KW-0067">ATP-binding</keyword>
<keyword evidence="5" id="KW-0962">Peroxisome biogenesis</keyword>
<evidence type="ECO:0000256" key="15">
    <source>
        <dbReference type="ARBA" id="ARBA00061477"/>
    </source>
</evidence>
<evidence type="ECO:0000256" key="16">
    <source>
        <dbReference type="SAM" id="MobiDB-lite"/>
    </source>
</evidence>
<evidence type="ECO:0000256" key="1">
    <source>
        <dbReference type="ARBA" id="ARBA00004370"/>
    </source>
</evidence>
<name>A0AAE9FEA9_CAEBR</name>
<dbReference type="SMART" id="SM00382">
    <property type="entry name" value="AAA"/>
    <property type="match status" value="2"/>
</dbReference>
<feature type="domain" description="AAA+ ATPase" evidence="17">
    <location>
        <begin position="502"/>
        <end position="645"/>
    </location>
</feature>
<evidence type="ECO:0000256" key="6">
    <source>
        <dbReference type="ARBA" id="ARBA00022737"/>
    </source>
</evidence>
<dbReference type="InterPro" id="IPR003960">
    <property type="entry name" value="ATPase_AAA_CS"/>
</dbReference>
<dbReference type="CDD" id="cd00009">
    <property type="entry name" value="AAA"/>
    <property type="match status" value="1"/>
</dbReference>
<dbReference type="GO" id="GO:0005524">
    <property type="term" value="F:ATP binding"/>
    <property type="evidence" value="ECO:0007669"/>
    <property type="project" value="UniProtKB-KW"/>
</dbReference>
<evidence type="ECO:0000256" key="13">
    <source>
        <dbReference type="ARBA" id="ARBA00034532"/>
    </source>
</evidence>
<dbReference type="PANTHER" id="PTHR23077">
    <property type="entry name" value="AAA-FAMILY ATPASE"/>
    <property type="match status" value="1"/>
</dbReference>
<proteinExistence type="inferred from homology"/>
<evidence type="ECO:0000256" key="4">
    <source>
        <dbReference type="ARBA" id="ARBA00022490"/>
    </source>
</evidence>
<dbReference type="Gene3D" id="1.10.8.60">
    <property type="match status" value="1"/>
</dbReference>
<accession>A0AAE9FEA9</accession>
<dbReference type="Pfam" id="PF09262">
    <property type="entry name" value="PEX-1N"/>
    <property type="match status" value="1"/>
</dbReference>
<evidence type="ECO:0000256" key="2">
    <source>
        <dbReference type="ARBA" id="ARBA00004496"/>
    </source>
</evidence>
<feature type="region of interest" description="Disordered" evidence="16">
    <location>
        <begin position="438"/>
        <end position="471"/>
    </location>
</feature>
<dbReference type="Proteomes" id="UP000829354">
    <property type="component" value="Chromosome X"/>
</dbReference>
<dbReference type="PROSITE" id="PS00674">
    <property type="entry name" value="AAA"/>
    <property type="match status" value="1"/>
</dbReference>
<dbReference type="InterPro" id="IPR003593">
    <property type="entry name" value="AAA+_ATPase"/>
</dbReference>
<dbReference type="EMBL" id="CP092625">
    <property type="protein sequence ID" value="UMM44289.1"/>
    <property type="molecule type" value="Genomic_DNA"/>
</dbReference>
<keyword evidence="11" id="KW-0472">Membrane</keyword>
<feature type="domain" description="AAA+ ATPase" evidence="17">
    <location>
        <begin position="763"/>
        <end position="900"/>
    </location>
</feature>
<evidence type="ECO:0000256" key="11">
    <source>
        <dbReference type="ARBA" id="ARBA00023136"/>
    </source>
</evidence>
<dbReference type="PANTHER" id="PTHR23077:SF12">
    <property type="entry name" value="PEROXISOMAL ATPASE PEX1"/>
    <property type="match status" value="1"/>
</dbReference>
<evidence type="ECO:0000256" key="10">
    <source>
        <dbReference type="ARBA" id="ARBA00022927"/>
    </source>
</evidence>
<dbReference type="SUPFAM" id="SSF52540">
    <property type="entry name" value="P-loop containing nucleoside triphosphate hydrolases"/>
    <property type="match status" value="2"/>
</dbReference>
<dbReference type="AlphaFoldDB" id="A0AAE9FEA9"/>
<dbReference type="InterPro" id="IPR029067">
    <property type="entry name" value="CDC48_domain_2-like_sf"/>
</dbReference>
<dbReference type="Gene3D" id="3.10.330.10">
    <property type="match status" value="1"/>
</dbReference>
<evidence type="ECO:0000256" key="12">
    <source>
        <dbReference type="ARBA" id="ARBA00032509"/>
    </source>
</evidence>
<keyword evidence="6" id="KW-0677">Repeat</keyword>
<sequence length="998" mass="112057">MNQSYPAFVSFHSLCNCFGYAKLLTAINATNDLSLVNEKFNGPTLGSFRMRSCENPNIYCDLQLFGQLPFTNVFVNSVFAEVSGFQERQEVILEKIANKTYCSYIEVAPRTVDDYSVIAQSQASIENEFLNQIRLVSQNMIIPHFLSPGVYVQFRILNIVPATSNPVILTNQTELHVQTVTEGSQSDEKATMAKKVSSIVQDLSTQAFLSNYVIQLEKTPVVGRVLPRKIVESWLKTDVDKIDKNTLYISGKENCPYPEKGIVEIRSLVRNEQQESCQFFYLHRTNTTTLKKNDDVLNDSLAHMFDSLQLTNRYHCVDGSGSLEPYVNVKIYEVPEDRICTLRYCDVMMEKEIFQWIEEFEMTNLVTQSLHAKVQAKPILLSVEGTELDVSLDDKAIRVKVLPSIKGLVKRVTESTCFLLDITTEMIYKKITDPKQKLSESEASKRRRRRPDDSETLETPKTEPTNGTNHIENFGLVQSENFVQIGSHSKMLSELDKVCRNEKRHVMVLGGNGSGKTTFIKKLARRLSYNSSVTFCKLIPCALLKGRSADIIEKLLNDTMTELEVKKPSCLFLDDFDVILPQIDQEQRHLAMEKVVSVLSQKLRTTGVSVVLVAQRLSSLNDGFVEQVMRARPIISRKIELGPLTKDDRQDIFETYLDATESSDVINEIVQKSDGYTFSEIEKLATSINVECAIRGTRYVKSSDVEKAFECFVAGKIGKIEDDQVLPTLEDVGGMFEQKRLLERVIVWPKKYPQLFESVGVPVSKGILLHGPSGCGKTLLANATISNSKFSVVNVKGPELLSKYIGASEENVRLVFEKARSCAPCILFFDELDSLAPKRGHDSTGVTDRVVNQLLTELDGAEGGMKGVIILGCTSRIDLIDDALLRPGRFDHHVYCGHPGEDERVEIMNVLTRKLRTIGIDFEKLSKKTDGWSGADLQLLFTNAQFHNARQISQEEDGLEEDDVAIDSAAIEAVFQDSIPKPKRSEVDTRIGQKVTLA</sequence>
<dbReference type="InterPro" id="IPR015342">
    <property type="entry name" value="PEX1-N_C-lobe"/>
</dbReference>
<comment type="subcellular location">
    <subcellularLocation>
        <location evidence="2">Cytoplasm</location>
    </subcellularLocation>
    <subcellularLocation>
        <location evidence="1">Membrane</location>
    </subcellularLocation>
</comment>
<evidence type="ECO:0000256" key="9">
    <source>
        <dbReference type="ARBA" id="ARBA00022840"/>
    </source>
</evidence>
<dbReference type="SUPFAM" id="SSF54585">
    <property type="entry name" value="Cdc48 domain 2-like"/>
    <property type="match status" value="1"/>
</dbReference>
<dbReference type="Pfam" id="PF17862">
    <property type="entry name" value="AAA_lid_3"/>
    <property type="match status" value="1"/>
</dbReference>
<dbReference type="InterPro" id="IPR027417">
    <property type="entry name" value="P-loop_NTPase"/>
</dbReference>
<evidence type="ECO:0000259" key="17">
    <source>
        <dbReference type="SMART" id="SM00382"/>
    </source>
</evidence>
<protein>
    <recommendedName>
        <fullName evidence="13">Peroxisomal ATPase PEX1</fullName>
    </recommendedName>
    <alternativeName>
        <fullName evidence="12">Peroxin-1</fullName>
    </alternativeName>
</protein>
<keyword evidence="4" id="KW-0963">Cytoplasm</keyword>
<evidence type="ECO:0000313" key="18">
    <source>
        <dbReference type="EMBL" id="UMM44289.1"/>
    </source>
</evidence>
<comment type="catalytic activity">
    <reaction evidence="14">
        <text>ATP + H2O = ADP + phosphate + H(+)</text>
        <dbReference type="Rhea" id="RHEA:13065"/>
        <dbReference type="ChEBI" id="CHEBI:15377"/>
        <dbReference type="ChEBI" id="CHEBI:15378"/>
        <dbReference type="ChEBI" id="CHEBI:30616"/>
        <dbReference type="ChEBI" id="CHEBI:43474"/>
        <dbReference type="ChEBI" id="CHEBI:456216"/>
    </reaction>
    <physiologicalReaction direction="left-to-right" evidence="14">
        <dbReference type="Rhea" id="RHEA:13066"/>
    </physiologicalReaction>
</comment>
<organism evidence="18 19">
    <name type="scientific">Caenorhabditis briggsae</name>
    <dbReference type="NCBI Taxonomy" id="6238"/>
    <lineage>
        <taxon>Eukaryota</taxon>
        <taxon>Metazoa</taxon>
        <taxon>Ecdysozoa</taxon>
        <taxon>Nematoda</taxon>
        <taxon>Chromadorea</taxon>
        <taxon>Rhabditida</taxon>
        <taxon>Rhabditina</taxon>
        <taxon>Rhabditomorpha</taxon>
        <taxon>Rhabditoidea</taxon>
        <taxon>Rhabditidae</taxon>
        <taxon>Peloderinae</taxon>
        <taxon>Caenorhabditis</taxon>
    </lineage>
</organism>
<dbReference type="GO" id="GO:0007031">
    <property type="term" value="P:peroxisome organization"/>
    <property type="evidence" value="ECO:0007669"/>
    <property type="project" value="UniProtKB-KW"/>
</dbReference>
<dbReference type="InterPro" id="IPR050168">
    <property type="entry name" value="AAA_ATPase_domain"/>
</dbReference>
<dbReference type="GO" id="GO:0015031">
    <property type="term" value="P:protein transport"/>
    <property type="evidence" value="ECO:0007669"/>
    <property type="project" value="UniProtKB-KW"/>
</dbReference>
<keyword evidence="10" id="KW-0653">Protein transport</keyword>
<dbReference type="InterPro" id="IPR041569">
    <property type="entry name" value="AAA_lid_3"/>
</dbReference>
<dbReference type="GO" id="GO:0005777">
    <property type="term" value="C:peroxisome"/>
    <property type="evidence" value="ECO:0007669"/>
    <property type="project" value="InterPro"/>
</dbReference>
<evidence type="ECO:0000256" key="3">
    <source>
        <dbReference type="ARBA" id="ARBA00022448"/>
    </source>
</evidence>
<evidence type="ECO:0000256" key="5">
    <source>
        <dbReference type="ARBA" id="ARBA00022593"/>
    </source>
</evidence>
<dbReference type="Gene3D" id="3.40.50.300">
    <property type="entry name" value="P-loop containing nucleotide triphosphate hydrolases"/>
    <property type="match status" value="2"/>
</dbReference>
<evidence type="ECO:0000256" key="14">
    <source>
        <dbReference type="ARBA" id="ARBA00048778"/>
    </source>
</evidence>
<evidence type="ECO:0000256" key="7">
    <source>
        <dbReference type="ARBA" id="ARBA00022741"/>
    </source>
</evidence>
<comment type="similarity">
    <text evidence="15">Belongs to the AAA ATPase family. AFG2 subfamily.</text>
</comment>
<evidence type="ECO:0000313" key="19">
    <source>
        <dbReference type="Proteomes" id="UP000829354"/>
    </source>
</evidence>
<keyword evidence="7" id="KW-0547">Nucleotide-binding</keyword>
<dbReference type="Pfam" id="PF00004">
    <property type="entry name" value="AAA"/>
    <property type="match status" value="2"/>
</dbReference>
<dbReference type="InterPro" id="IPR003959">
    <property type="entry name" value="ATPase_AAA_core"/>
</dbReference>
<feature type="compositionally biased region" description="Polar residues" evidence="16">
    <location>
        <begin position="462"/>
        <end position="471"/>
    </location>
</feature>
<keyword evidence="3" id="KW-0813">Transport</keyword>
<dbReference type="FunFam" id="3.40.50.300:FF:000567">
    <property type="entry name" value="ATPase, AAA family protein"/>
    <property type="match status" value="1"/>
</dbReference>
<evidence type="ECO:0000256" key="8">
    <source>
        <dbReference type="ARBA" id="ARBA00022801"/>
    </source>
</evidence>
<dbReference type="GO" id="GO:0016020">
    <property type="term" value="C:membrane"/>
    <property type="evidence" value="ECO:0007669"/>
    <property type="project" value="UniProtKB-SubCell"/>
</dbReference>
<keyword evidence="8" id="KW-0378">Hydrolase</keyword>
<dbReference type="GO" id="GO:0016887">
    <property type="term" value="F:ATP hydrolysis activity"/>
    <property type="evidence" value="ECO:0007669"/>
    <property type="project" value="InterPro"/>
</dbReference>